<evidence type="ECO:0000256" key="9">
    <source>
        <dbReference type="ARBA" id="ARBA00022842"/>
    </source>
</evidence>
<dbReference type="PROSITE" id="PS50862">
    <property type="entry name" value="AA_TRNA_LIGASE_II"/>
    <property type="match status" value="1"/>
</dbReference>
<keyword evidence="8 13" id="KW-0067">ATP-binding</keyword>
<dbReference type="GO" id="GO:0004826">
    <property type="term" value="F:phenylalanine-tRNA ligase activity"/>
    <property type="evidence" value="ECO:0007669"/>
    <property type="project" value="UniProtKB-EC"/>
</dbReference>
<evidence type="ECO:0000256" key="7">
    <source>
        <dbReference type="ARBA" id="ARBA00022741"/>
    </source>
</evidence>
<comment type="caution">
    <text evidence="15">The sequence shown here is derived from an EMBL/GenBank/DDBJ whole genome shotgun (WGS) entry which is preliminary data.</text>
</comment>
<dbReference type="Proteomes" id="UP001152321">
    <property type="component" value="Unassembled WGS sequence"/>
</dbReference>
<evidence type="ECO:0000256" key="2">
    <source>
        <dbReference type="ARBA" id="ARBA00010207"/>
    </source>
</evidence>
<comment type="cofactor">
    <cofactor evidence="13">
        <name>Mg(2+)</name>
        <dbReference type="ChEBI" id="CHEBI:18420"/>
    </cofactor>
    <text evidence="13">Binds 2 magnesium ions per tetramer.</text>
</comment>
<evidence type="ECO:0000313" key="15">
    <source>
        <dbReference type="EMBL" id="MDG0817391.1"/>
    </source>
</evidence>
<keyword evidence="7 13" id="KW-0547">Nucleotide-binding</keyword>
<dbReference type="InterPro" id="IPR004188">
    <property type="entry name" value="Phe-tRNA_ligase_II_N"/>
</dbReference>
<evidence type="ECO:0000256" key="5">
    <source>
        <dbReference type="ARBA" id="ARBA00022598"/>
    </source>
</evidence>
<dbReference type="InterPro" id="IPR010978">
    <property type="entry name" value="tRNA-bd_arm"/>
</dbReference>
<sequence>MSTQKLESIKDAALAAFKEALSSNKSTKDLYDLKVQYLGKNGSLTEIMKEMASLPKEEKPLFGKKVNEVKQLLETAYAEIEEALKKSEISAKMSAEELDMTLPGFTRNKGSQHPVNMVVEEIFGVMSRLGYSVRTGPLIEKDYYNFEALNIPADHPARDMQDTFFVDKTHVLRTHTSPIQIHSLETEELPLRVIGTGPVFRCDSDISHLPNFHQIEALCVDEKVSMADLKGTISFFVREYFGPGLKTRFRPSFFPFTEPSAEVDCSCPICKGKGCSLCKHSGWIEIGGCGLVNPKVFQSAKIDTQKYQGFAFGFGVERMAIIKYGIEDIRLFPENDVRFLRQFVK</sequence>
<feature type="domain" description="Aminoacyl-transfer RNA synthetases class-II family profile" evidence="14">
    <location>
        <begin position="128"/>
        <end position="333"/>
    </location>
</feature>
<evidence type="ECO:0000259" key="14">
    <source>
        <dbReference type="PROSITE" id="PS50862"/>
    </source>
</evidence>
<dbReference type="Pfam" id="PF01409">
    <property type="entry name" value="tRNA-synt_2d"/>
    <property type="match status" value="1"/>
</dbReference>
<accession>A0ABT6DKI7</accession>
<dbReference type="RefSeq" id="WP_277578865.1">
    <property type="nucleotide sequence ID" value="NZ_JANRMI010000004.1"/>
</dbReference>
<dbReference type="HAMAP" id="MF_00281">
    <property type="entry name" value="Phe_tRNA_synth_alpha1"/>
    <property type="match status" value="1"/>
</dbReference>
<keyword evidence="10 13" id="KW-0648">Protein biosynthesis</keyword>
<proteinExistence type="inferred from homology"/>
<evidence type="ECO:0000256" key="12">
    <source>
        <dbReference type="ARBA" id="ARBA00049255"/>
    </source>
</evidence>
<reference evidence="15" key="1">
    <citation type="submission" date="2022-08" db="EMBL/GenBank/DDBJ databases">
        <title>Novel Bdellovibrio Species Isolated from Svalbard: Designation Bdellovibrio svalbardensis.</title>
        <authorList>
            <person name="Mitchell R.J."/>
            <person name="Choi S.Y."/>
        </authorList>
    </citation>
    <scope>NUCLEOTIDE SEQUENCE</scope>
    <source>
        <strain evidence="15">PAP01</strain>
    </source>
</reference>
<dbReference type="InterPro" id="IPR045864">
    <property type="entry name" value="aa-tRNA-synth_II/BPL/LPL"/>
</dbReference>
<keyword evidence="4 13" id="KW-0963">Cytoplasm</keyword>
<comment type="subcellular location">
    <subcellularLocation>
        <location evidence="1 13">Cytoplasm</location>
    </subcellularLocation>
</comment>
<protein>
    <recommendedName>
        <fullName evidence="13">Phenylalanine--tRNA ligase alpha subunit</fullName>
        <ecNumber evidence="13">6.1.1.20</ecNumber>
    </recommendedName>
    <alternativeName>
        <fullName evidence="13">Phenylalanyl-tRNA synthetase alpha subunit</fullName>
        <shortName evidence="13">PheRS</shortName>
    </alternativeName>
</protein>
<dbReference type="CDD" id="cd00496">
    <property type="entry name" value="PheRS_alpha_core"/>
    <property type="match status" value="1"/>
</dbReference>
<evidence type="ECO:0000256" key="3">
    <source>
        <dbReference type="ARBA" id="ARBA00011209"/>
    </source>
</evidence>
<comment type="catalytic activity">
    <reaction evidence="12 13">
        <text>tRNA(Phe) + L-phenylalanine + ATP = L-phenylalanyl-tRNA(Phe) + AMP + diphosphate + H(+)</text>
        <dbReference type="Rhea" id="RHEA:19413"/>
        <dbReference type="Rhea" id="RHEA-COMP:9668"/>
        <dbReference type="Rhea" id="RHEA-COMP:9699"/>
        <dbReference type="ChEBI" id="CHEBI:15378"/>
        <dbReference type="ChEBI" id="CHEBI:30616"/>
        <dbReference type="ChEBI" id="CHEBI:33019"/>
        <dbReference type="ChEBI" id="CHEBI:58095"/>
        <dbReference type="ChEBI" id="CHEBI:78442"/>
        <dbReference type="ChEBI" id="CHEBI:78531"/>
        <dbReference type="ChEBI" id="CHEBI:456215"/>
        <dbReference type="EC" id="6.1.1.20"/>
    </reaction>
</comment>
<dbReference type="EC" id="6.1.1.20" evidence="13"/>
<dbReference type="InterPro" id="IPR022911">
    <property type="entry name" value="Phe_tRNA_ligase_alpha1_bac"/>
</dbReference>
<dbReference type="EMBL" id="JANRMI010000004">
    <property type="protein sequence ID" value="MDG0817391.1"/>
    <property type="molecule type" value="Genomic_DNA"/>
</dbReference>
<evidence type="ECO:0000313" key="16">
    <source>
        <dbReference type="Proteomes" id="UP001152321"/>
    </source>
</evidence>
<dbReference type="InterPro" id="IPR006195">
    <property type="entry name" value="aa-tRNA-synth_II"/>
</dbReference>
<keyword evidence="6 13" id="KW-0479">Metal-binding</keyword>
<evidence type="ECO:0000256" key="6">
    <source>
        <dbReference type="ARBA" id="ARBA00022723"/>
    </source>
</evidence>
<feature type="binding site" evidence="13">
    <location>
        <position position="258"/>
    </location>
    <ligand>
        <name>Mg(2+)</name>
        <dbReference type="ChEBI" id="CHEBI:18420"/>
        <note>shared with beta subunit</note>
    </ligand>
</feature>
<dbReference type="InterPro" id="IPR002319">
    <property type="entry name" value="Phenylalanyl-tRNA_Synthase"/>
</dbReference>
<keyword evidence="9 13" id="KW-0460">Magnesium</keyword>
<name>A0ABT6DKI7_9BACT</name>
<dbReference type="SUPFAM" id="SSF55681">
    <property type="entry name" value="Class II aaRS and biotin synthetases"/>
    <property type="match status" value="1"/>
</dbReference>
<keyword evidence="16" id="KW-1185">Reference proteome</keyword>
<dbReference type="PANTHER" id="PTHR11538">
    <property type="entry name" value="PHENYLALANYL-TRNA SYNTHETASE"/>
    <property type="match status" value="1"/>
</dbReference>
<dbReference type="PANTHER" id="PTHR11538:SF41">
    <property type="entry name" value="PHENYLALANINE--TRNA LIGASE, MITOCHONDRIAL"/>
    <property type="match status" value="1"/>
</dbReference>
<evidence type="ECO:0000256" key="8">
    <source>
        <dbReference type="ARBA" id="ARBA00022840"/>
    </source>
</evidence>
<comment type="similarity">
    <text evidence="2 13">Belongs to the class-II aminoacyl-tRNA synthetase family. Phe-tRNA synthetase alpha subunit type 1 subfamily.</text>
</comment>
<dbReference type="NCBIfam" id="TIGR00468">
    <property type="entry name" value="pheS"/>
    <property type="match status" value="1"/>
</dbReference>
<dbReference type="Pfam" id="PF02912">
    <property type="entry name" value="Phe_tRNA-synt_N"/>
    <property type="match status" value="1"/>
</dbReference>
<dbReference type="Gene3D" id="3.30.930.10">
    <property type="entry name" value="Bira Bifunctional Protein, Domain 2"/>
    <property type="match status" value="1"/>
</dbReference>
<evidence type="ECO:0000256" key="4">
    <source>
        <dbReference type="ARBA" id="ARBA00022490"/>
    </source>
</evidence>
<dbReference type="SUPFAM" id="SSF46589">
    <property type="entry name" value="tRNA-binding arm"/>
    <property type="match status" value="1"/>
</dbReference>
<comment type="subunit">
    <text evidence="3 13">Tetramer of two alpha and two beta subunits.</text>
</comment>
<evidence type="ECO:0000256" key="11">
    <source>
        <dbReference type="ARBA" id="ARBA00023146"/>
    </source>
</evidence>
<keyword evidence="5 13" id="KW-0436">Ligase</keyword>
<keyword evidence="11 13" id="KW-0030">Aminoacyl-tRNA synthetase</keyword>
<gene>
    <name evidence="13 15" type="primary">pheS</name>
    <name evidence="15" type="ORF">NWE73_13500</name>
</gene>
<evidence type="ECO:0000256" key="13">
    <source>
        <dbReference type="HAMAP-Rule" id="MF_00281"/>
    </source>
</evidence>
<evidence type="ECO:0000256" key="10">
    <source>
        <dbReference type="ARBA" id="ARBA00022917"/>
    </source>
</evidence>
<evidence type="ECO:0000256" key="1">
    <source>
        <dbReference type="ARBA" id="ARBA00004496"/>
    </source>
</evidence>
<organism evidence="15 16">
    <name type="scientific">Bdellovibrio svalbardensis</name>
    <dbReference type="NCBI Taxonomy" id="2972972"/>
    <lineage>
        <taxon>Bacteria</taxon>
        <taxon>Pseudomonadati</taxon>
        <taxon>Bdellovibrionota</taxon>
        <taxon>Bdellovibrionia</taxon>
        <taxon>Bdellovibrionales</taxon>
        <taxon>Pseudobdellovibrionaceae</taxon>
        <taxon>Bdellovibrio</taxon>
    </lineage>
</organism>
<dbReference type="InterPro" id="IPR004529">
    <property type="entry name" value="Phe-tRNA-synth_IIc_asu"/>
</dbReference>